<protein>
    <submittedName>
        <fullName evidence="2">MarR family transcriptional regulator</fullName>
    </submittedName>
</protein>
<keyword evidence="3" id="KW-1185">Reference proteome</keyword>
<dbReference type="PANTHER" id="PTHR39515">
    <property type="entry name" value="CONSERVED PROTEIN"/>
    <property type="match status" value="1"/>
</dbReference>
<evidence type="ECO:0000313" key="3">
    <source>
        <dbReference type="Proteomes" id="UP001500902"/>
    </source>
</evidence>
<dbReference type="PROSITE" id="PS50995">
    <property type="entry name" value="HTH_MARR_2"/>
    <property type="match status" value="1"/>
</dbReference>
<dbReference type="SMART" id="SM00347">
    <property type="entry name" value="HTH_MARR"/>
    <property type="match status" value="1"/>
</dbReference>
<accession>A0ABP7E6J4</accession>
<dbReference type="PANTHER" id="PTHR39515:SF2">
    <property type="entry name" value="HTH-TYPE TRANSCRIPTIONAL REGULATOR RV0880"/>
    <property type="match status" value="1"/>
</dbReference>
<dbReference type="PRINTS" id="PR00598">
    <property type="entry name" value="HTHMARR"/>
</dbReference>
<name>A0ABP7E6J4_9ACTN</name>
<reference evidence="3" key="1">
    <citation type="journal article" date="2019" name="Int. J. Syst. Evol. Microbiol.">
        <title>The Global Catalogue of Microorganisms (GCM) 10K type strain sequencing project: providing services to taxonomists for standard genome sequencing and annotation.</title>
        <authorList>
            <consortium name="The Broad Institute Genomics Platform"/>
            <consortium name="The Broad Institute Genome Sequencing Center for Infectious Disease"/>
            <person name="Wu L."/>
            <person name="Ma J."/>
        </authorList>
    </citation>
    <scope>NUCLEOTIDE SEQUENCE [LARGE SCALE GENOMIC DNA]</scope>
    <source>
        <strain evidence="3">JCM 16904</strain>
    </source>
</reference>
<dbReference type="InterPro" id="IPR036390">
    <property type="entry name" value="WH_DNA-bd_sf"/>
</dbReference>
<feature type="domain" description="HTH marR-type" evidence="1">
    <location>
        <begin position="1"/>
        <end position="139"/>
    </location>
</feature>
<comment type="caution">
    <text evidence="2">The sequence shown here is derived from an EMBL/GenBank/DDBJ whole genome shotgun (WGS) entry which is preliminary data.</text>
</comment>
<evidence type="ECO:0000259" key="1">
    <source>
        <dbReference type="PROSITE" id="PS50995"/>
    </source>
</evidence>
<evidence type="ECO:0000313" key="2">
    <source>
        <dbReference type="EMBL" id="GAA3714107.1"/>
    </source>
</evidence>
<dbReference type="InterPro" id="IPR036388">
    <property type="entry name" value="WH-like_DNA-bd_sf"/>
</dbReference>
<dbReference type="RefSeq" id="WP_344894951.1">
    <property type="nucleotide sequence ID" value="NZ_BAAAZP010000224.1"/>
</dbReference>
<dbReference type="SUPFAM" id="SSF46785">
    <property type="entry name" value="Winged helix' DNA-binding domain"/>
    <property type="match status" value="1"/>
</dbReference>
<organism evidence="2 3">
    <name type="scientific">Nonomuraea antimicrobica</name>
    <dbReference type="NCBI Taxonomy" id="561173"/>
    <lineage>
        <taxon>Bacteria</taxon>
        <taxon>Bacillati</taxon>
        <taxon>Actinomycetota</taxon>
        <taxon>Actinomycetes</taxon>
        <taxon>Streptosporangiales</taxon>
        <taxon>Streptosporangiaceae</taxon>
        <taxon>Nonomuraea</taxon>
    </lineage>
</organism>
<gene>
    <name evidence="2" type="ORF">GCM10022224_094650</name>
</gene>
<dbReference type="Gene3D" id="1.10.10.10">
    <property type="entry name" value="Winged helix-like DNA-binding domain superfamily/Winged helix DNA-binding domain"/>
    <property type="match status" value="1"/>
</dbReference>
<dbReference type="InterPro" id="IPR052526">
    <property type="entry name" value="HTH-type_Bedaq_tolerance"/>
</dbReference>
<dbReference type="EMBL" id="BAAAZP010000224">
    <property type="protein sequence ID" value="GAA3714107.1"/>
    <property type="molecule type" value="Genomic_DNA"/>
</dbReference>
<dbReference type="Pfam" id="PF01047">
    <property type="entry name" value="MarR"/>
    <property type="match status" value="1"/>
</dbReference>
<proteinExistence type="predicted"/>
<dbReference type="Proteomes" id="UP001500902">
    <property type="component" value="Unassembled WGS sequence"/>
</dbReference>
<dbReference type="InterPro" id="IPR000835">
    <property type="entry name" value="HTH_MarR-typ"/>
</dbReference>
<sequence>MTEKRTPDLDPGEMAAVVEEFNGFYIRLPSIQRHSFTTLSVLHTLARRSPMRLGELTATEQVTQSAITQVVTRLENDGLVERRPDPRDGRAVLVHITPAGAEVVAARYADRVARLAPILQRLSAEERSAIAAALPALRRIAELGESQNEQRGRA</sequence>